<feature type="domain" description="MacB-like periplasmic core" evidence="8">
    <location>
        <begin position="445"/>
        <end position="607"/>
    </location>
</feature>
<protein>
    <recommendedName>
        <fullName evidence="11">Macrolide export ATP-binding/permease protein macB</fullName>
    </recommendedName>
</protein>
<gene>
    <name evidence="9" type="ORF">FAES_0219</name>
</gene>
<evidence type="ECO:0000259" key="8">
    <source>
        <dbReference type="Pfam" id="PF12704"/>
    </source>
</evidence>
<comment type="subcellular location">
    <subcellularLocation>
        <location evidence="1">Cell membrane</location>
        <topology evidence="1">Multi-pass membrane protein</topology>
    </subcellularLocation>
</comment>
<dbReference type="GO" id="GO:0022857">
    <property type="term" value="F:transmembrane transporter activity"/>
    <property type="evidence" value="ECO:0007669"/>
    <property type="project" value="TreeGrafter"/>
</dbReference>
<evidence type="ECO:0000256" key="6">
    <source>
        <dbReference type="SAM" id="Phobius"/>
    </source>
</evidence>
<feature type="transmembrane region" description="Helical" evidence="6">
    <location>
        <begin position="21"/>
        <end position="45"/>
    </location>
</feature>
<dbReference type="eggNOG" id="COG0577">
    <property type="taxonomic scope" value="Bacteria"/>
</dbReference>
<feature type="domain" description="MacB-like periplasmic core" evidence="8">
    <location>
        <begin position="20"/>
        <end position="249"/>
    </location>
</feature>
<accession>I0K280</accession>
<dbReference type="OrthoDB" id="5933722at2"/>
<proteinExistence type="predicted"/>
<feature type="transmembrane region" description="Helical" evidence="6">
    <location>
        <begin position="680"/>
        <end position="705"/>
    </location>
</feature>
<dbReference type="Pfam" id="PF12704">
    <property type="entry name" value="MacB_PCD"/>
    <property type="match status" value="2"/>
</dbReference>
<dbReference type="STRING" id="1166018.FAES_0219"/>
<feature type="transmembrane region" description="Helical" evidence="6">
    <location>
        <begin position="390"/>
        <end position="414"/>
    </location>
</feature>
<dbReference type="InterPro" id="IPR050250">
    <property type="entry name" value="Macrolide_Exporter_MacB"/>
</dbReference>
<dbReference type="PANTHER" id="PTHR30572">
    <property type="entry name" value="MEMBRANE COMPONENT OF TRANSPORTER-RELATED"/>
    <property type="match status" value="1"/>
</dbReference>
<dbReference type="InterPro" id="IPR003838">
    <property type="entry name" value="ABC3_permease_C"/>
</dbReference>
<feature type="transmembrane region" description="Helical" evidence="6">
    <location>
        <begin position="758"/>
        <end position="784"/>
    </location>
</feature>
<sequence length="803" mass="88574">MLRNYINIARRNLQRNKSYTIINLVGLGLGMACAIVAFAVVGYHLNFDTFHTDSDRIYRVVTESHREDISYVGAVPGPLGERFRADYDLAERVARAAQFEEQIMAVKRQNELLKFTEAAGIACVDPDFFAIFNFPMRVGNARTALAEPNTVLITEEVARRYFGTTTPLPDVLGKTIRWNNDLDLRVAGVLANVPNQTDLPQQLYTAFSTLKGAKDPLMQWLSSNDSWGGIYSGMQCFIKLRPGVSAASVDRVFPAFVKKYDKPTPERFNKYLLQPLADMHFDARFGGKVEKKYLLTLGLIGLVLVVTACLNFINLATAQALKRAKEVGVRKVLGGHKSQLLNQFMAETALLVLIATVLAYGLANTALPFINEWFQTHISLDLFQNGPLLGFLVVLSGLVVLLAGGYPGLVLAGFQPITALRGKINQRQIGGFPLRRVLVVGQFVIAQALVICTLVITSQMRYAKQADLGFTKDAVVLLPVPEASKANIATLRNQLAQLPAVTTMSFCAAAPASEFNQSTSFRYDTRTSREAFNINLKHVDEQYLETFGLTLVAGRNLMPSDTVREYLINQTTARKLGLRTPEEAIGKTIQVNEKPGTIVGIVKDFHNLSFHEVIEPLCLTTSLPDYNLCALKINLSNVPGTLAALERTWNGIFPAFPYSYQFLDDHIGRFYQLEEQMLRLILAFAAIALLIGCLGLYGLVTFVVAQRTKEIGVRKVLGASVGNVIWQLDRQFIALVLVAFAVAAPLAGWAMHTWLQGFIYHIDLNVGVFALAVGGTLLLTLLVVGYQSVRAALMNPVTSLKTE</sequence>
<dbReference type="KEGG" id="fae:FAES_0219"/>
<dbReference type="PROSITE" id="PS51257">
    <property type="entry name" value="PROKAR_LIPOPROTEIN"/>
    <property type="match status" value="1"/>
</dbReference>
<feature type="transmembrane region" description="Helical" evidence="6">
    <location>
        <begin position="293"/>
        <end position="313"/>
    </location>
</feature>
<reference evidence="9 10" key="1">
    <citation type="journal article" date="2012" name="J. Bacteriol.">
        <title>Genome Sequence of Fibrella aestuarina BUZ 2T, a Filamentous Marine Bacterium.</title>
        <authorList>
            <person name="Filippini M."/>
            <person name="Qi W."/>
            <person name="Blom J."/>
            <person name="Goesmann A."/>
            <person name="Smits T.H."/>
            <person name="Bagheri H.C."/>
        </authorList>
    </citation>
    <scope>NUCLEOTIDE SEQUENCE [LARGE SCALE GENOMIC DNA]</scope>
    <source>
        <strain evidence="10">BUZ 2T</strain>
    </source>
</reference>
<keyword evidence="10" id="KW-1185">Reference proteome</keyword>
<dbReference type="GO" id="GO:0005886">
    <property type="term" value="C:plasma membrane"/>
    <property type="evidence" value="ECO:0007669"/>
    <property type="project" value="UniProtKB-SubCell"/>
</dbReference>
<keyword evidence="2" id="KW-1003">Cell membrane</keyword>
<organism evidence="9 10">
    <name type="scientific">Fibrella aestuarina BUZ 2</name>
    <dbReference type="NCBI Taxonomy" id="1166018"/>
    <lineage>
        <taxon>Bacteria</taxon>
        <taxon>Pseudomonadati</taxon>
        <taxon>Bacteroidota</taxon>
        <taxon>Cytophagia</taxon>
        <taxon>Cytophagales</taxon>
        <taxon>Spirosomataceae</taxon>
        <taxon>Fibrella</taxon>
    </lineage>
</organism>
<keyword evidence="4 6" id="KW-1133">Transmembrane helix</keyword>
<feature type="domain" description="ABC3 transporter permease C-terminal" evidence="7">
    <location>
        <begin position="683"/>
        <end position="796"/>
    </location>
</feature>
<feature type="transmembrane region" description="Helical" evidence="6">
    <location>
        <begin position="349"/>
        <end position="370"/>
    </location>
</feature>
<dbReference type="AlphaFoldDB" id="I0K280"/>
<evidence type="ECO:0000313" key="9">
    <source>
        <dbReference type="EMBL" id="CCG98233.1"/>
    </source>
</evidence>
<evidence type="ECO:0000256" key="2">
    <source>
        <dbReference type="ARBA" id="ARBA00022475"/>
    </source>
</evidence>
<evidence type="ECO:0008006" key="11">
    <source>
        <dbReference type="Google" id="ProtNLM"/>
    </source>
</evidence>
<dbReference type="Pfam" id="PF02687">
    <property type="entry name" value="FtsX"/>
    <property type="match status" value="2"/>
</dbReference>
<feature type="domain" description="ABC3 transporter permease C-terminal" evidence="7">
    <location>
        <begin position="299"/>
        <end position="414"/>
    </location>
</feature>
<evidence type="ECO:0000313" key="10">
    <source>
        <dbReference type="Proteomes" id="UP000011058"/>
    </source>
</evidence>
<evidence type="ECO:0000256" key="1">
    <source>
        <dbReference type="ARBA" id="ARBA00004651"/>
    </source>
</evidence>
<dbReference type="Proteomes" id="UP000011058">
    <property type="component" value="Chromosome"/>
</dbReference>
<dbReference type="EMBL" id="HE796683">
    <property type="protein sequence ID" value="CCG98233.1"/>
    <property type="molecule type" value="Genomic_DNA"/>
</dbReference>
<keyword evidence="5 6" id="KW-0472">Membrane</keyword>
<name>I0K280_9BACT</name>
<dbReference type="HOGENOM" id="CLU_008713_1_0_10"/>
<evidence type="ECO:0000256" key="4">
    <source>
        <dbReference type="ARBA" id="ARBA00022989"/>
    </source>
</evidence>
<dbReference type="InterPro" id="IPR025857">
    <property type="entry name" value="MacB_PCD"/>
</dbReference>
<evidence type="ECO:0000256" key="3">
    <source>
        <dbReference type="ARBA" id="ARBA00022692"/>
    </source>
</evidence>
<feature type="transmembrane region" description="Helical" evidence="6">
    <location>
        <begin position="434"/>
        <end position="456"/>
    </location>
</feature>
<dbReference type="RefSeq" id="WP_015329333.1">
    <property type="nucleotide sequence ID" value="NC_020054.1"/>
</dbReference>
<dbReference type="PATRIC" id="fig|1166018.3.peg.223"/>
<dbReference type="PANTHER" id="PTHR30572:SF18">
    <property type="entry name" value="ABC-TYPE MACROLIDE FAMILY EXPORT SYSTEM PERMEASE COMPONENT 2"/>
    <property type="match status" value="1"/>
</dbReference>
<keyword evidence="3 6" id="KW-0812">Transmembrane</keyword>
<evidence type="ECO:0000256" key="5">
    <source>
        <dbReference type="ARBA" id="ARBA00023136"/>
    </source>
</evidence>
<feature type="transmembrane region" description="Helical" evidence="6">
    <location>
        <begin position="732"/>
        <end position="752"/>
    </location>
</feature>
<evidence type="ECO:0000259" key="7">
    <source>
        <dbReference type="Pfam" id="PF02687"/>
    </source>
</evidence>